<dbReference type="Gramene" id="QL05p030558:mrna">
    <property type="protein sequence ID" value="QL05p030558:mrna"/>
    <property type="gene ID" value="QL05p030558"/>
</dbReference>
<proteinExistence type="predicted"/>
<dbReference type="InParanoid" id="A0A7N2LN10"/>
<accession>A0A7N2LN10</accession>
<reference evidence="2" key="2">
    <citation type="submission" date="2021-01" db="UniProtKB">
        <authorList>
            <consortium name="EnsemblPlants"/>
        </authorList>
    </citation>
    <scope>IDENTIFICATION</scope>
</reference>
<sequence length="232" mass="26286">MNTTNEDGMYDPLFTVGFAAIQLSVAAGCHVKTTCGKSGYFFLKSELRSMPTTDNIPPVQPKPPWKQIWNLSLPSKIKNFLWHASRNALPTKENLVRRYVITDPTCSFCTTQAEDVLHAIWSCPNVSQVWDEDPQWQSRRGSTHSSFSQLLSTVLESDCDTEMFAMIVWTLWFRRNKASFSPPGIPLEQSWHRGHNTGLQWLGNGILVSTNSSSTHCVGDKQLQQQEPWDSH</sequence>
<dbReference type="AlphaFoldDB" id="A0A7N2LN10"/>
<dbReference type="Pfam" id="PF13966">
    <property type="entry name" value="zf-RVT"/>
    <property type="match status" value="1"/>
</dbReference>
<dbReference type="EMBL" id="LRBV02000005">
    <property type="status" value="NOT_ANNOTATED_CDS"/>
    <property type="molecule type" value="Genomic_DNA"/>
</dbReference>
<dbReference type="InterPro" id="IPR026960">
    <property type="entry name" value="RVT-Znf"/>
</dbReference>
<protein>
    <recommendedName>
        <fullName evidence="1">Reverse transcriptase zinc-binding domain-containing protein</fullName>
    </recommendedName>
</protein>
<dbReference type="EnsemblPlants" id="QL05p030558:mrna">
    <property type="protein sequence ID" value="QL05p030558:mrna"/>
    <property type="gene ID" value="QL05p030558"/>
</dbReference>
<evidence type="ECO:0000313" key="3">
    <source>
        <dbReference type="Proteomes" id="UP000594261"/>
    </source>
</evidence>
<feature type="domain" description="Reverse transcriptase zinc-binding" evidence="1">
    <location>
        <begin position="62"/>
        <end position="130"/>
    </location>
</feature>
<evidence type="ECO:0000259" key="1">
    <source>
        <dbReference type="Pfam" id="PF13966"/>
    </source>
</evidence>
<organism evidence="2 3">
    <name type="scientific">Quercus lobata</name>
    <name type="common">Valley oak</name>
    <dbReference type="NCBI Taxonomy" id="97700"/>
    <lineage>
        <taxon>Eukaryota</taxon>
        <taxon>Viridiplantae</taxon>
        <taxon>Streptophyta</taxon>
        <taxon>Embryophyta</taxon>
        <taxon>Tracheophyta</taxon>
        <taxon>Spermatophyta</taxon>
        <taxon>Magnoliopsida</taxon>
        <taxon>eudicotyledons</taxon>
        <taxon>Gunneridae</taxon>
        <taxon>Pentapetalae</taxon>
        <taxon>rosids</taxon>
        <taxon>fabids</taxon>
        <taxon>Fagales</taxon>
        <taxon>Fagaceae</taxon>
        <taxon>Quercus</taxon>
    </lineage>
</organism>
<name>A0A7N2LN10_QUELO</name>
<keyword evidence="3" id="KW-1185">Reference proteome</keyword>
<evidence type="ECO:0000313" key="2">
    <source>
        <dbReference type="EnsemblPlants" id="QL05p030558:mrna"/>
    </source>
</evidence>
<reference evidence="2 3" key="1">
    <citation type="journal article" date="2016" name="G3 (Bethesda)">
        <title>First Draft Assembly and Annotation of the Genome of a California Endemic Oak Quercus lobata Nee (Fagaceae).</title>
        <authorList>
            <person name="Sork V.L."/>
            <person name="Fitz-Gibbon S.T."/>
            <person name="Puiu D."/>
            <person name="Crepeau M."/>
            <person name="Gugger P.F."/>
            <person name="Sherman R."/>
            <person name="Stevens K."/>
            <person name="Langley C.H."/>
            <person name="Pellegrini M."/>
            <person name="Salzberg S.L."/>
        </authorList>
    </citation>
    <scope>NUCLEOTIDE SEQUENCE [LARGE SCALE GENOMIC DNA]</scope>
    <source>
        <strain evidence="2 3">cv. SW786</strain>
    </source>
</reference>
<dbReference type="Proteomes" id="UP000594261">
    <property type="component" value="Chromosome 5"/>
</dbReference>